<evidence type="ECO:0000313" key="2">
    <source>
        <dbReference type="EMBL" id="AHC40553.1"/>
    </source>
</evidence>
<proteinExistence type="predicted"/>
<keyword evidence="1" id="KW-0812">Transmembrane</keyword>
<reference evidence="2 3" key="1">
    <citation type="journal article" date="2014" name="Genome Announc.">
        <title>Complete Genome Sequence of Mycoplasma ovis Strain Michigan, a Hemoplasma of Sheep with Two Distinct 16S rRNA Genes.</title>
        <authorList>
            <person name="Deshuillers P.L."/>
            <person name="Santos A.P."/>
            <person name="do Nascimento N.C."/>
            <person name="Hampel J.A."/>
            <person name="Bergin I.L."/>
            <person name="Dyson M.C."/>
            <person name="Messick J.B."/>
        </authorList>
    </citation>
    <scope>NUCLEOTIDE SEQUENCE [LARGE SCALE GENOMIC DNA]</scope>
    <source>
        <strain evidence="2 3">Michigan</strain>
    </source>
</reference>
<evidence type="ECO:0008006" key="4">
    <source>
        <dbReference type="Google" id="ProtNLM"/>
    </source>
</evidence>
<keyword evidence="3" id="KW-1185">Reference proteome</keyword>
<evidence type="ECO:0000313" key="3">
    <source>
        <dbReference type="Proteomes" id="UP000018745"/>
    </source>
</evidence>
<feature type="transmembrane region" description="Helical" evidence="1">
    <location>
        <begin position="7"/>
        <end position="27"/>
    </location>
</feature>
<dbReference type="EMBL" id="CP006935">
    <property type="protein sequence ID" value="AHC40553.1"/>
    <property type="molecule type" value="Genomic_DNA"/>
</dbReference>
<sequence>MFMNSKIFIAVTTLFGGGVELPLYLWGTRNTITTQSLHVPKGFVGSSCKIDRISEELKEFLQEQSKNEESYISVACSNIKENDDIFALFQEWSILLPKNILSESLALQEGNKFDLEITKRQEEGERGSVNKAAVGGEWLKKEMEGEWNYLDPKKLQKLVVSIEIKEGDFSGSWLYLLFPKLKEENEETT</sequence>
<keyword evidence="1" id="KW-1133">Transmembrane helix</keyword>
<evidence type="ECO:0000256" key="1">
    <source>
        <dbReference type="SAM" id="Phobius"/>
    </source>
</evidence>
<gene>
    <name evidence="2" type="ORF">OVS_04130</name>
</gene>
<accession>A0ABN4BSM5</accession>
<organism evidence="2 3">
    <name type="scientific">Mycoplasma ovis str. Michigan</name>
    <dbReference type="NCBI Taxonomy" id="1415773"/>
    <lineage>
        <taxon>Bacteria</taxon>
        <taxon>Bacillati</taxon>
        <taxon>Mycoplasmatota</taxon>
        <taxon>Mollicutes</taxon>
        <taxon>Mycoplasmataceae</taxon>
        <taxon>Mycoplasma</taxon>
    </lineage>
</organism>
<dbReference type="Proteomes" id="UP000018745">
    <property type="component" value="Chromosome"/>
</dbReference>
<keyword evidence="1" id="KW-0472">Membrane</keyword>
<name>A0ABN4BSM5_9MOLU</name>
<protein>
    <recommendedName>
        <fullName evidence="4">Lipoprotein</fullName>
    </recommendedName>
</protein>